<dbReference type="Proteomes" id="UP000287969">
    <property type="component" value="Chromosome"/>
</dbReference>
<dbReference type="InterPro" id="IPR012337">
    <property type="entry name" value="RNaseH-like_sf"/>
</dbReference>
<proteinExistence type="predicted"/>
<accession>A0A410QEE3</accession>
<dbReference type="AlphaFoldDB" id="A0A410QEE3"/>
<dbReference type="InterPro" id="IPR036397">
    <property type="entry name" value="RNaseH_sf"/>
</dbReference>
<dbReference type="GO" id="GO:0003676">
    <property type="term" value="F:nucleic acid binding"/>
    <property type="evidence" value="ECO:0007669"/>
    <property type="project" value="InterPro"/>
</dbReference>
<dbReference type="InterPro" id="IPR038720">
    <property type="entry name" value="YprB_RNase_H-like_dom"/>
</dbReference>
<organism evidence="2 3">
    <name type="scientific">Acidilutibacter cellobiosedens</name>
    <dbReference type="NCBI Taxonomy" id="2507161"/>
    <lineage>
        <taxon>Bacteria</taxon>
        <taxon>Bacillati</taxon>
        <taxon>Bacillota</taxon>
        <taxon>Tissierellia</taxon>
        <taxon>Tissierellales</taxon>
        <taxon>Acidilutibacteraceae</taxon>
        <taxon>Acidilutibacter</taxon>
    </lineage>
</organism>
<sequence length="335" mass="39579">MKNYINTEPISIDTKKYFDTDKICFLDIETTGFSREKSFIYLTGILLPHNGHLSVNQIFIDNPNEEDELLKEVMKIAERYKYIITYNGDNFDLPFLNYKYKKYNIDYKISYDKSIDLYRIIKKENDFLGLKDLKLKSVEKYLNIFREDKISGKECTNMYYKYMNQRNEDLKRKILLHNYEDIKNLPKLLSIFNIIEDKKTVEMSVSSKPFKIILEEMNIQDESLEIKFQWHGLKNIPIIYFDENFSLKYDPTNKEGILILQSNQGLLSNNKKCLYLNLSNFPELKPIKDSTSFCLPENIILLKADKILITDNIINIVKNIIAFIVKKPSIEALIN</sequence>
<protein>
    <recommendedName>
        <fullName evidence="1">YprB ribonuclease H-like domain-containing protein</fullName>
    </recommendedName>
</protein>
<dbReference type="PANTHER" id="PTHR38462:SF1">
    <property type="entry name" value="YPRB RIBONUCLEASE H-LIKE DOMAIN-CONTAINING PROTEIN"/>
    <property type="match status" value="1"/>
</dbReference>
<dbReference type="KEGG" id="spoa:EQM13_12180"/>
<evidence type="ECO:0000313" key="2">
    <source>
        <dbReference type="EMBL" id="QAT62289.1"/>
    </source>
</evidence>
<keyword evidence="3" id="KW-1185">Reference proteome</keyword>
<dbReference type="SUPFAM" id="SSF53098">
    <property type="entry name" value="Ribonuclease H-like"/>
    <property type="match status" value="1"/>
</dbReference>
<dbReference type="PANTHER" id="PTHR38462">
    <property type="entry name" value="EXONUCLEASE-LIKE PROTEIN"/>
    <property type="match status" value="1"/>
</dbReference>
<feature type="domain" description="YprB ribonuclease H-like" evidence="1">
    <location>
        <begin position="24"/>
        <end position="190"/>
    </location>
</feature>
<reference evidence="3" key="1">
    <citation type="submission" date="2019-01" db="EMBL/GenBank/DDBJ databases">
        <title>Draft genomes of a novel of Sporanaerobacter strains.</title>
        <authorList>
            <person name="Ma S."/>
        </authorList>
    </citation>
    <scope>NUCLEOTIDE SEQUENCE [LARGE SCALE GENOMIC DNA]</scope>
    <source>
        <strain evidence="3">NJN-17</strain>
    </source>
</reference>
<dbReference type="Pfam" id="PF13482">
    <property type="entry name" value="RNase_H_2"/>
    <property type="match status" value="1"/>
</dbReference>
<dbReference type="OrthoDB" id="9790530at2"/>
<gene>
    <name evidence="2" type="ORF">EQM13_12180</name>
</gene>
<dbReference type="EMBL" id="CP035282">
    <property type="protein sequence ID" value="QAT62289.1"/>
    <property type="molecule type" value="Genomic_DNA"/>
</dbReference>
<evidence type="ECO:0000313" key="3">
    <source>
        <dbReference type="Proteomes" id="UP000287969"/>
    </source>
</evidence>
<evidence type="ECO:0000259" key="1">
    <source>
        <dbReference type="Pfam" id="PF13482"/>
    </source>
</evidence>
<dbReference type="Gene3D" id="3.30.420.10">
    <property type="entry name" value="Ribonuclease H-like superfamily/Ribonuclease H"/>
    <property type="match status" value="1"/>
</dbReference>
<dbReference type="RefSeq" id="WP_128752830.1">
    <property type="nucleotide sequence ID" value="NZ_CP035282.1"/>
</dbReference>
<name>A0A410QEE3_9FIRM</name>